<dbReference type="Proteomes" id="UP000886893">
    <property type="component" value="Unassembled WGS sequence"/>
</dbReference>
<dbReference type="PANTHER" id="PTHR13767:SF2">
    <property type="entry name" value="PSEUDOURIDYLATE SYNTHASE TRUB1"/>
    <property type="match status" value="1"/>
</dbReference>
<keyword evidence="4 5" id="KW-0413">Isomerase</keyword>
<comment type="similarity">
    <text evidence="2 5">Belongs to the pseudouridine synthase TruB family. Type 1 subfamily.</text>
</comment>
<proteinExistence type="inferred from homology"/>
<organism evidence="7 8">
    <name type="scientific">Candidatus Caccosoma faecigallinarum</name>
    <dbReference type="NCBI Taxonomy" id="2840720"/>
    <lineage>
        <taxon>Bacteria</taxon>
        <taxon>Bacillati</taxon>
        <taxon>Bacillota</taxon>
        <taxon>Bacillota incertae sedis</taxon>
        <taxon>Candidatus Caccosoma</taxon>
    </lineage>
</organism>
<dbReference type="InterPro" id="IPR002501">
    <property type="entry name" value="PsdUridine_synth_N"/>
</dbReference>
<name>A0A9D1G8X6_9FIRM</name>
<dbReference type="CDD" id="cd02573">
    <property type="entry name" value="PseudoU_synth_EcTruB"/>
    <property type="match status" value="1"/>
</dbReference>
<evidence type="ECO:0000256" key="1">
    <source>
        <dbReference type="ARBA" id="ARBA00000385"/>
    </source>
</evidence>
<comment type="catalytic activity">
    <reaction evidence="1 5">
        <text>uridine(55) in tRNA = pseudouridine(55) in tRNA</text>
        <dbReference type="Rhea" id="RHEA:42532"/>
        <dbReference type="Rhea" id="RHEA-COMP:10101"/>
        <dbReference type="Rhea" id="RHEA-COMP:10102"/>
        <dbReference type="ChEBI" id="CHEBI:65314"/>
        <dbReference type="ChEBI" id="CHEBI:65315"/>
        <dbReference type="EC" id="5.4.99.25"/>
    </reaction>
</comment>
<dbReference type="EC" id="5.4.99.25" evidence="5"/>
<dbReference type="SUPFAM" id="SSF55120">
    <property type="entry name" value="Pseudouridine synthase"/>
    <property type="match status" value="1"/>
</dbReference>
<gene>
    <name evidence="5 7" type="primary">truB</name>
    <name evidence="7" type="ORF">IAD04_04030</name>
</gene>
<accession>A0A9D1G8X6</accession>
<dbReference type="GO" id="GO:0031119">
    <property type="term" value="P:tRNA pseudouridine synthesis"/>
    <property type="evidence" value="ECO:0007669"/>
    <property type="project" value="UniProtKB-UniRule"/>
</dbReference>
<sequence length="288" mass="32993">MDGILLVHKLAGYTSQDVCHLIKKKLHVQKVGHCGTLDPFAEGLLIIGLNQGTKILPYLEKEKKTYLATLKLGSQTTTLDKTGEIMQNQPIPPFDKNTLEKMFASLIGKQQQIPPMYSAIKVNGKKLYEYARKNITIERKPREIEIYDLQLIDFEKDWIQFEVTCSKGTYIRTLGEEMAKKLHTVGHLTQLIRTRIGQYELQNAISMDALDSLTACIPIYQAVPFPYQKAPDALIPFIKDGKPLFYQSDAPLILWVNDQMKALAIYQKENENEYRCVRGFYDENCFHS</sequence>
<protein>
    <recommendedName>
        <fullName evidence="5">tRNA pseudouridine synthase B</fullName>
        <ecNumber evidence="5">5.4.99.25</ecNumber>
    </recommendedName>
    <alternativeName>
        <fullName evidence="5">tRNA pseudouridine(55) synthase</fullName>
        <shortName evidence="5">Psi55 synthase</shortName>
    </alternativeName>
    <alternativeName>
        <fullName evidence="5">tRNA pseudouridylate synthase</fullName>
    </alternativeName>
    <alternativeName>
        <fullName evidence="5">tRNA-uridine isomerase</fullName>
    </alternativeName>
</protein>
<dbReference type="GO" id="GO:0003723">
    <property type="term" value="F:RNA binding"/>
    <property type="evidence" value="ECO:0007669"/>
    <property type="project" value="InterPro"/>
</dbReference>
<dbReference type="Gene3D" id="3.30.2350.10">
    <property type="entry name" value="Pseudouridine synthase"/>
    <property type="match status" value="1"/>
</dbReference>
<comment type="function">
    <text evidence="5">Responsible for synthesis of pseudouridine from uracil-55 in the psi GC loop of transfer RNAs.</text>
</comment>
<feature type="domain" description="Pseudouridine synthase II N-terminal" evidence="6">
    <location>
        <begin position="23"/>
        <end position="171"/>
    </location>
</feature>
<feature type="active site" description="Nucleophile" evidence="5">
    <location>
        <position position="38"/>
    </location>
</feature>
<dbReference type="EMBL" id="DVKI01000128">
    <property type="protein sequence ID" value="HIT17527.1"/>
    <property type="molecule type" value="Genomic_DNA"/>
</dbReference>
<evidence type="ECO:0000259" key="6">
    <source>
        <dbReference type="Pfam" id="PF01509"/>
    </source>
</evidence>
<evidence type="ECO:0000313" key="7">
    <source>
        <dbReference type="EMBL" id="HIT17527.1"/>
    </source>
</evidence>
<dbReference type="InterPro" id="IPR014780">
    <property type="entry name" value="tRNA_psdUridine_synth_TruB"/>
</dbReference>
<comment type="caution">
    <text evidence="7">The sequence shown here is derived from an EMBL/GenBank/DDBJ whole genome shotgun (WGS) entry which is preliminary data.</text>
</comment>
<dbReference type="InterPro" id="IPR020103">
    <property type="entry name" value="PsdUridine_synth_cat_dom_sf"/>
</dbReference>
<dbReference type="PANTHER" id="PTHR13767">
    <property type="entry name" value="TRNA-PSEUDOURIDINE SYNTHASE"/>
    <property type="match status" value="1"/>
</dbReference>
<dbReference type="GO" id="GO:1990481">
    <property type="term" value="P:mRNA pseudouridine synthesis"/>
    <property type="evidence" value="ECO:0007669"/>
    <property type="project" value="TreeGrafter"/>
</dbReference>
<evidence type="ECO:0000256" key="2">
    <source>
        <dbReference type="ARBA" id="ARBA00005642"/>
    </source>
</evidence>
<dbReference type="Pfam" id="PF01509">
    <property type="entry name" value="TruB_N"/>
    <property type="match status" value="1"/>
</dbReference>
<keyword evidence="3 5" id="KW-0819">tRNA processing</keyword>
<dbReference type="HAMAP" id="MF_01080">
    <property type="entry name" value="TruB_bact"/>
    <property type="match status" value="1"/>
</dbReference>
<evidence type="ECO:0000256" key="5">
    <source>
        <dbReference type="HAMAP-Rule" id="MF_01080"/>
    </source>
</evidence>
<dbReference type="GO" id="GO:0160148">
    <property type="term" value="F:tRNA pseudouridine(55) synthase activity"/>
    <property type="evidence" value="ECO:0007669"/>
    <property type="project" value="UniProtKB-EC"/>
</dbReference>
<dbReference type="NCBIfam" id="TIGR00431">
    <property type="entry name" value="TruB"/>
    <property type="match status" value="1"/>
</dbReference>
<evidence type="ECO:0000313" key="8">
    <source>
        <dbReference type="Proteomes" id="UP000886893"/>
    </source>
</evidence>
<reference evidence="7" key="2">
    <citation type="journal article" date="2021" name="PeerJ">
        <title>Extensive microbial diversity within the chicken gut microbiome revealed by metagenomics and culture.</title>
        <authorList>
            <person name="Gilroy R."/>
            <person name="Ravi A."/>
            <person name="Getino M."/>
            <person name="Pursley I."/>
            <person name="Horton D.L."/>
            <person name="Alikhan N.F."/>
            <person name="Baker D."/>
            <person name="Gharbi K."/>
            <person name="Hall N."/>
            <person name="Watson M."/>
            <person name="Adriaenssens E.M."/>
            <person name="Foster-Nyarko E."/>
            <person name="Jarju S."/>
            <person name="Secka A."/>
            <person name="Antonio M."/>
            <person name="Oren A."/>
            <person name="Chaudhuri R.R."/>
            <person name="La Ragione R."/>
            <person name="Hildebrand F."/>
            <person name="Pallen M.J."/>
        </authorList>
    </citation>
    <scope>NUCLEOTIDE SEQUENCE</scope>
    <source>
        <strain evidence="7">14508</strain>
    </source>
</reference>
<evidence type="ECO:0000256" key="4">
    <source>
        <dbReference type="ARBA" id="ARBA00023235"/>
    </source>
</evidence>
<evidence type="ECO:0000256" key="3">
    <source>
        <dbReference type="ARBA" id="ARBA00022694"/>
    </source>
</evidence>
<reference evidence="7" key="1">
    <citation type="submission" date="2020-10" db="EMBL/GenBank/DDBJ databases">
        <authorList>
            <person name="Gilroy R."/>
        </authorList>
    </citation>
    <scope>NUCLEOTIDE SEQUENCE</scope>
    <source>
        <strain evidence="7">14508</strain>
    </source>
</reference>
<dbReference type="AlphaFoldDB" id="A0A9D1G8X6"/>